<comment type="caution">
    <text evidence="2">The sequence shown here is derived from an EMBL/GenBank/DDBJ whole genome shotgun (WGS) entry which is preliminary data.</text>
</comment>
<accession>A0A917C7Y3</accession>
<evidence type="ECO:0000256" key="1">
    <source>
        <dbReference type="SAM" id="MobiDB-lite"/>
    </source>
</evidence>
<organism evidence="2 3">
    <name type="scientific">Terasakiella brassicae</name>
    <dbReference type="NCBI Taxonomy" id="1634917"/>
    <lineage>
        <taxon>Bacteria</taxon>
        <taxon>Pseudomonadati</taxon>
        <taxon>Pseudomonadota</taxon>
        <taxon>Alphaproteobacteria</taxon>
        <taxon>Rhodospirillales</taxon>
        <taxon>Terasakiellaceae</taxon>
        <taxon>Terasakiella</taxon>
    </lineage>
</organism>
<keyword evidence="3" id="KW-1185">Reference proteome</keyword>
<dbReference type="AlphaFoldDB" id="A0A917C7Y3"/>
<feature type="region of interest" description="Disordered" evidence="1">
    <location>
        <begin position="429"/>
        <end position="448"/>
    </location>
</feature>
<dbReference type="RefSeq" id="WP_188666940.1">
    <property type="nucleotide sequence ID" value="NZ_BMHV01000035.1"/>
</dbReference>
<proteinExistence type="predicted"/>
<dbReference type="Proteomes" id="UP000632498">
    <property type="component" value="Unassembled WGS sequence"/>
</dbReference>
<evidence type="ECO:0000313" key="2">
    <source>
        <dbReference type="EMBL" id="GGF74966.1"/>
    </source>
</evidence>
<reference evidence="2" key="2">
    <citation type="submission" date="2020-09" db="EMBL/GenBank/DDBJ databases">
        <authorList>
            <person name="Sun Q."/>
            <person name="Zhou Y."/>
        </authorList>
    </citation>
    <scope>NUCLEOTIDE SEQUENCE</scope>
    <source>
        <strain evidence="2">CGMCC 1.15254</strain>
    </source>
</reference>
<name>A0A917C7Y3_9PROT</name>
<sequence>MGFDYQTLDELYRPLLEYIQQDQTRSYTVSEGQIKYFDKTSKTYVNVKNHAFSKSWAVDFIHKLQELYHFPRPVEDSAFYLPCYGLLYPSVYLYDNSKPDLFLTSPICNNTSLALQLFENSSGYGLSSGIDNSGIEALVCRLRQLKSFSFYGEQAYPDVIKEAAYEAAIIAYKIFLKSAGWAIPFLAEYDEDRQFQSLSIDEKRHLIISALKPFIDCNMGKEAIPVQSSLRELIDALNKARNGELSNILRPTQKFRKKQEDILDHYFSKIMQSMFILHLTGIEESAIRKTVLAALDISSKNFNDFQKRVLENISTDISFFDKRHGGTKGSKKHLDNLRLPKEKISTGTLHLWIDAVTDYFSATETDNNEINKGSENYSIPINYKDLLELEISEVRLKSENLFNWCIHWVSLKNSTEICQNSKDTNNKIRKKLQDGTWTEKTSPRNTPI</sequence>
<evidence type="ECO:0000313" key="3">
    <source>
        <dbReference type="Proteomes" id="UP000632498"/>
    </source>
</evidence>
<feature type="compositionally biased region" description="Polar residues" evidence="1">
    <location>
        <begin position="435"/>
        <end position="448"/>
    </location>
</feature>
<dbReference type="EMBL" id="BMHV01000035">
    <property type="protein sequence ID" value="GGF74966.1"/>
    <property type="molecule type" value="Genomic_DNA"/>
</dbReference>
<gene>
    <name evidence="2" type="ORF">GCM10011332_31270</name>
</gene>
<protein>
    <submittedName>
        <fullName evidence="2">Uncharacterized protein</fullName>
    </submittedName>
</protein>
<reference evidence="2" key="1">
    <citation type="journal article" date="2014" name="Int. J. Syst. Evol. Microbiol.">
        <title>Complete genome sequence of Corynebacterium casei LMG S-19264T (=DSM 44701T), isolated from a smear-ripened cheese.</title>
        <authorList>
            <consortium name="US DOE Joint Genome Institute (JGI-PGF)"/>
            <person name="Walter F."/>
            <person name="Albersmeier A."/>
            <person name="Kalinowski J."/>
            <person name="Ruckert C."/>
        </authorList>
    </citation>
    <scope>NUCLEOTIDE SEQUENCE</scope>
    <source>
        <strain evidence="2">CGMCC 1.15254</strain>
    </source>
</reference>